<name>A0ACB7Z152_9ERIC</name>
<keyword evidence="2" id="KW-1185">Reference proteome</keyword>
<gene>
    <name evidence="1" type="ORF">Vadar_003501</name>
</gene>
<evidence type="ECO:0000313" key="1">
    <source>
        <dbReference type="EMBL" id="KAH7859630.1"/>
    </source>
</evidence>
<dbReference type="Proteomes" id="UP000828048">
    <property type="component" value="Chromosome 4"/>
</dbReference>
<protein>
    <submittedName>
        <fullName evidence="1">Uncharacterized protein</fullName>
    </submittedName>
</protein>
<comment type="caution">
    <text evidence="1">The sequence shown here is derived from an EMBL/GenBank/DDBJ whole genome shotgun (WGS) entry which is preliminary data.</text>
</comment>
<sequence length="169" mass="19159">MRMESFESIRVPRIRRAAGRLCGILQSINAAREACAAVQPQLETNCRCLPGFNFVNNESWTLGCERDYAAVSCDTTNGSKTIKFDMKELDSTEWENEAYTVSELPNKEDCEQSCLEYCHCEVAFYSEGSCHKQRLPLRYGKRSQTSSLVAFIKVPEEDLVLAPKEPRKS</sequence>
<organism evidence="1 2">
    <name type="scientific">Vaccinium darrowii</name>
    <dbReference type="NCBI Taxonomy" id="229202"/>
    <lineage>
        <taxon>Eukaryota</taxon>
        <taxon>Viridiplantae</taxon>
        <taxon>Streptophyta</taxon>
        <taxon>Embryophyta</taxon>
        <taxon>Tracheophyta</taxon>
        <taxon>Spermatophyta</taxon>
        <taxon>Magnoliopsida</taxon>
        <taxon>eudicotyledons</taxon>
        <taxon>Gunneridae</taxon>
        <taxon>Pentapetalae</taxon>
        <taxon>asterids</taxon>
        <taxon>Ericales</taxon>
        <taxon>Ericaceae</taxon>
        <taxon>Vaccinioideae</taxon>
        <taxon>Vaccinieae</taxon>
        <taxon>Vaccinium</taxon>
    </lineage>
</organism>
<dbReference type="EMBL" id="CM037154">
    <property type="protein sequence ID" value="KAH7859630.1"/>
    <property type="molecule type" value="Genomic_DNA"/>
</dbReference>
<proteinExistence type="predicted"/>
<evidence type="ECO:0000313" key="2">
    <source>
        <dbReference type="Proteomes" id="UP000828048"/>
    </source>
</evidence>
<accession>A0ACB7Z152</accession>
<reference evidence="1 2" key="1">
    <citation type="journal article" date="2021" name="Hortic Res">
        <title>High-quality reference genome and annotation aids understanding of berry development for evergreen blueberry (Vaccinium darrowii).</title>
        <authorList>
            <person name="Yu J."/>
            <person name="Hulse-Kemp A.M."/>
            <person name="Babiker E."/>
            <person name="Staton M."/>
        </authorList>
    </citation>
    <scope>NUCLEOTIDE SEQUENCE [LARGE SCALE GENOMIC DNA]</scope>
    <source>
        <strain evidence="2">cv. NJ 8807/NJ 8810</strain>
        <tissue evidence="1">Young leaf</tissue>
    </source>
</reference>